<gene>
    <name evidence="1" type="primary">ATG9</name>
    <name evidence="1" type="ORF">H2198_003163</name>
</gene>
<reference evidence="1" key="1">
    <citation type="submission" date="2022-10" db="EMBL/GenBank/DDBJ databases">
        <title>Culturing micro-colonial fungi from biological soil crusts in the Mojave desert and describing Neophaeococcomyces mojavensis, and introducing the new genera and species Taxawa tesnikishii.</title>
        <authorList>
            <person name="Kurbessoian T."/>
            <person name="Stajich J.E."/>
        </authorList>
    </citation>
    <scope>NUCLEOTIDE SEQUENCE</scope>
    <source>
        <strain evidence="1">JES_112</strain>
    </source>
</reference>
<organism evidence="1 2">
    <name type="scientific">Neophaeococcomyces mojaviensis</name>
    <dbReference type="NCBI Taxonomy" id="3383035"/>
    <lineage>
        <taxon>Eukaryota</taxon>
        <taxon>Fungi</taxon>
        <taxon>Dikarya</taxon>
        <taxon>Ascomycota</taxon>
        <taxon>Pezizomycotina</taxon>
        <taxon>Eurotiomycetes</taxon>
        <taxon>Chaetothyriomycetidae</taxon>
        <taxon>Chaetothyriales</taxon>
        <taxon>Chaetothyriales incertae sedis</taxon>
        <taxon>Neophaeococcomyces</taxon>
    </lineage>
</organism>
<proteinExistence type="predicted"/>
<protein>
    <submittedName>
        <fullName evidence="1">Autophagy protein atg9</fullName>
    </submittedName>
</protein>
<keyword evidence="2" id="KW-1185">Reference proteome</keyword>
<dbReference type="EMBL" id="JAPDRQ010000040">
    <property type="protein sequence ID" value="KAJ9659434.1"/>
    <property type="molecule type" value="Genomic_DNA"/>
</dbReference>
<sequence>MALLARFRSDPVAASIYETIKDHEEDARSDDDDFAEHPYHDRPSTERVPRVPATIPRTSRMSENAVRTAGRPGKSRRGHTPLEAEDLEDDVPASLLIEGHAGRVPESPEQGPRDRFEHHQMHPEWDPTSPFATRMASQNLPQPTRPVIGMNTMATVDPKEKALWRWANIENLDNFLADVYDYYILKGFWSIVLKRFLNLLTVTFVIGFSLFLTQCIDYGSVKGSTKISEILIPRCTARMGFVPNLTLWLTTFICIIRTFQYILDIRRLNRLHDFFLHLLNIPESEIQSISWQEVVSRLMALRDANPNIRTSQNPQSRRFMGTQSKQRMDAHDIANRLMRKDNYMIAMINKEVLDTSLTLPLLGSRQFFTRTLEWHLNYCIMDYVFNSQGQLRQLFLKDTHRKALSEGLRRRFIFAGTTSLLSAPLLIIYFVVQNFFQHFNEYQKDPAQIGSRQYNVYAQWKFREFNELWHLFGRRLKMSHPFATRYINQFPKDKTVQAARFVTFISGALVSILGLATILDQENFLGFEITSGRTTIFYLGVFGSIWAVARGMLPDDNMIYDSSYSMEEVIEFTHYRPAHWEGRLHTVEVKSEFEQLYQMQIVVLLEEILSMIFTPFVLWISLPKCSDRIIDFFREFTVHVDGLGYVCSFAEFNFKKPGQIGTGGNAGTRAANAADVAAAARDDYFASKDNKLEQSYWGFMNDYTQNPKTDVRYAYARNRRKPFNMPPPFPGLLSPTGEAPQSNHPQPNQTSRVHESLLLDPHHLPQGDGASIAFASPQSMRPRRAGTKSRVLPGLGDTMMNMTLKEEVEEDAADQDRQADVADVTPEADLGSWKYDDDLDGESDEEEDPRVLAQGGGVLGLIRQFQKAHDDDKRGGAGV</sequence>
<accession>A0ACC3ACQ2</accession>
<comment type="caution">
    <text evidence="1">The sequence shown here is derived from an EMBL/GenBank/DDBJ whole genome shotgun (WGS) entry which is preliminary data.</text>
</comment>
<evidence type="ECO:0000313" key="1">
    <source>
        <dbReference type="EMBL" id="KAJ9659434.1"/>
    </source>
</evidence>
<evidence type="ECO:0000313" key="2">
    <source>
        <dbReference type="Proteomes" id="UP001172386"/>
    </source>
</evidence>
<dbReference type="Proteomes" id="UP001172386">
    <property type="component" value="Unassembled WGS sequence"/>
</dbReference>
<name>A0ACC3ACQ2_9EURO</name>